<gene>
    <name evidence="3" type="ORF">GRB80_15965</name>
</gene>
<evidence type="ECO:0000313" key="3">
    <source>
        <dbReference type="EMBL" id="NAW14325.1"/>
    </source>
</evidence>
<organism evidence="3 4">
    <name type="scientific">Halomonas icarae</name>
    <dbReference type="NCBI Taxonomy" id="2691040"/>
    <lineage>
        <taxon>Bacteria</taxon>
        <taxon>Pseudomonadati</taxon>
        <taxon>Pseudomonadota</taxon>
        <taxon>Gammaproteobacteria</taxon>
        <taxon>Oceanospirillales</taxon>
        <taxon>Halomonadaceae</taxon>
        <taxon>Halomonas</taxon>
    </lineage>
</organism>
<evidence type="ECO:0000313" key="4">
    <source>
        <dbReference type="Proteomes" id="UP000448235"/>
    </source>
</evidence>
<dbReference type="Gene3D" id="3.40.190.10">
    <property type="entry name" value="Periplasmic binding protein-like II"/>
    <property type="match status" value="2"/>
</dbReference>
<feature type="chain" id="PRO_5030894890" evidence="2">
    <location>
        <begin position="33"/>
        <end position="336"/>
    </location>
</feature>
<sequence>MSTTRHLATVARYLTPLLAVTSLAMMTASAQAAETTLTLYTSQPSSDAQQTVDAFEAANPDIDVEWVRDGTTRLMARLRSELEAGVSRPDVLLIADAVTMESLIADDLLQPYQSPERDAFDAQLYHSDGYYYGTKLITTGIVYNNRAAEAPQRWQDLTDEALKGQVTMPSPLYSGAALIHLASLTDNAALGWDYVEALAANDAEAQGGNGGVFKAVASGTKPYGVVVDFLPIREAVKGSPVTFVFPEEGSSAVTEPVAIMKGADDVEAAQRFVDFVLSESGQQLVSEMGYLPARNGIAPPAGFPAREDITLMPLDSERALNEEAAAKARFSELFGD</sequence>
<keyword evidence="4" id="KW-1185">Reference proteome</keyword>
<keyword evidence="1 2" id="KW-0732">Signal</keyword>
<evidence type="ECO:0000256" key="2">
    <source>
        <dbReference type="SAM" id="SignalP"/>
    </source>
</evidence>
<feature type="signal peptide" evidence="2">
    <location>
        <begin position="1"/>
        <end position="32"/>
    </location>
</feature>
<dbReference type="InterPro" id="IPR026045">
    <property type="entry name" value="Ferric-bd"/>
</dbReference>
<accession>A0A7X5ANC3</accession>
<dbReference type="PANTHER" id="PTHR30006">
    <property type="entry name" value="THIAMINE-BINDING PERIPLASMIC PROTEIN-RELATED"/>
    <property type="match status" value="1"/>
</dbReference>
<evidence type="ECO:0000256" key="1">
    <source>
        <dbReference type="ARBA" id="ARBA00022729"/>
    </source>
</evidence>
<proteinExistence type="predicted"/>
<dbReference type="AlphaFoldDB" id="A0A7X5ANC3"/>
<dbReference type="EMBL" id="WUTS01000009">
    <property type="protein sequence ID" value="NAW14325.1"/>
    <property type="molecule type" value="Genomic_DNA"/>
</dbReference>
<protein>
    <submittedName>
        <fullName evidence="3">Extracellular solute-binding protein</fullName>
    </submittedName>
</protein>
<comment type="caution">
    <text evidence="3">The sequence shown here is derived from an EMBL/GenBank/DDBJ whole genome shotgun (WGS) entry which is preliminary data.</text>
</comment>
<dbReference type="Pfam" id="PF13343">
    <property type="entry name" value="SBP_bac_6"/>
    <property type="match status" value="1"/>
</dbReference>
<name>A0A7X5ANC3_9GAMM</name>
<dbReference type="CDD" id="cd13547">
    <property type="entry name" value="PBP2_Fbp_like_2"/>
    <property type="match status" value="1"/>
</dbReference>
<reference evidence="3 4" key="1">
    <citation type="submission" date="2019-12" db="EMBL/GenBank/DDBJ databases">
        <title>Draft genome sequencing of Halomonas icarensis D1-1.</title>
        <authorList>
            <person name="Pandiyan K."/>
            <person name="Kushwaha P."/>
            <person name="Gowdham M."/>
            <person name="Chakdar H."/>
            <person name="Singh A."/>
            <person name="Kumar M."/>
            <person name="Saxena A.K."/>
        </authorList>
    </citation>
    <scope>NUCLEOTIDE SEQUENCE [LARGE SCALE GENOMIC DNA]</scope>
    <source>
        <strain evidence="3 4">D1-1</strain>
    </source>
</reference>
<dbReference type="SUPFAM" id="SSF53850">
    <property type="entry name" value="Periplasmic binding protein-like II"/>
    <property type="match status" value="1"/>
</dbReference>
<dbReference type="Proteomes" id="UP000448235">
    <property type="component" value="Unassembled WGS sequence"/>
</dbReference>
<dbReference type="PIRSF" id="PIRSF002825">
    <property type="entry name" value="CfbpA"/>
    <property type="match status" value="1"/>
</dbReference>